<proteinExistence type="predicted"/>
<name>A0AAU9JQY3_9CILI</name>
<evidence type="ECO:0000256" key="1">
    <source>
        <dbReference type="SAM" id="Phobius"/>
    </source>
</evidence>
<keyword evidence="1" id="KW-0812">Transmembrane</keyword>
<feature type="transmembrane region" description="Helical" evidence="1">
    <location>
        <begin position="63"/>
        <end position="85"/>
    </location>
</feature>
<keyword evidence="1" id="KW-1133">Transmembrane helix</keyword>
<gene>
    <name evidence="2" type="ORF">BSTOLATCC_MIC35172</name>
</gene>
<keyword evidence="1" id="KW-0472">Membrane</keyword>
<dbReference type="Proteomes" id="UP001162131">
    <property type="component" value="Unassembled WGS sequence"/>
</dbReference>
<evidence type="ECO:0000313" key="3">
    <source>
        <dbReference type="Proteomes" id="UP001162131"/>
    </source>
</evidence>
<protein>
    <submittedName>
        <fullName evidence="2">Uncharacterized protein</fullName>
    </submittedName>
</protein>
<comment type="caution">
    <text evidence="2">The sequence shown here is derived from an EMBL/GenBank/DDBJ whole genome shotgun (WGS) entry which is preliminary data.</text>
</comment>
<sequence length="93" mass="10996">MGLEKSIKVNEKTTKPTAFESMSIWTELYWKDAKQNGEGTEIWQSTIPRRICRRKETRERQIWMGWGIFIKVSLKIMVFIGRGFIWGVTVENI</sequence>
<reference evidence="2" key="1">
    <citation type="submission" date="2021-09" db="EMBL/GenBank/DDBJ databases">
        <authorList>
            <consortium name="AG Swart"/>
            <person name="Singh M."/>
            <person name="Singh A."/>
            <person name="Seah K."/>
            <person name="Emmerich C."/>
        </authorList>
    </citation>
    <scope>NUCLEOTIDE SEQUENCE</scope>
    <source>
        <strain evidence="2">ATCC30299</strain>
    </source>
</reference>
<dbReference type="EMBL" id="CAJZBQ010000035">
    <property type="protein sequence ID" value="CAG9324151.1"/>
    <property type="molecule type" value="Genomic_DNA"/>
</dbReference>
<accession>A0AAU9JQY3</accession>
<organism evidence="2 3">
    <name type="scientific">Blepharisma stoltei</name>
    <dbReference type="NCBI Taxonomy" id="1481888"/>
    <lineage>
        <taxon>Eukaryota</taxon>
        <taxon>Sar</taxon>
        <taxon>Alveolata</taxon>
        <taxon>Ciliophora</taxon>
        <taxon>Postciliodesmatophora</taxon>
        <taxon>Heterotrichea</taxon>
        <taxon>Heterotrichida</taxon>
        <taxon>Blepharismidae</taxon>
        <taxon>Blepharisma</taxon>
    </lineage>
</organism>
<evidence type="ECO:0000313" key="2">
    <source>
        <dbReference type="EMBL" id="CAG9324151.1"/>
    </source>
</evidence>
<keyword evidence="3" id="KW-1185">Reference proteome</keyword>
<dbReference type="AlphaFoldDB" id="A0AAU9JQY3"/>